<dbReference type="OrthoDB" id="10056584at2759"/>
<evidence type="ECO:0000313" key="3">
    <source>
        <dbReference type="Proteomes" id="UP000479190"/>
    </source>
</evidence>
<gene>
    <name evidence="2" type="ORF">TBRA_LOCUS4637</name>
</gene>
<accession>A0A6H5IAM9</accession>
<name>A0A6H5IAM9_9HYME</name>
<sequence>MVLEREDNNQRLEQQLADLQAQLSLRQNELANAPAPPVAAAVQPAIHRVAVKFPAFWSDRPSLWFTQADSQFVLSDITSKRLSASEEQRVRQLISEEELSDRKPSQFLRHLHSLAANTILQDNLLQQLWLQRLPSHVRAILASQAELALDKLADLADKIVEVSPGTPSLSVHAASIMRNSEDPLLRATKERQEKDDLDATSAELVYGETLRLPGEFFDLDSSTASQCDPRCLLTSLRKIMSHLKPVPASANGNPLHRGFNRDYTEIILWFKSRLCRDYTVVQIAIISRLYLTASPTHSRYAARPKRSNLARPMTRRRYCARSRKQFGLASLDRCVSEIRKTLPFLWWRTISREFDSSPTITITSSSNFNLQQMSSSLRGTSIFWIRAKTEGASLAPVEHVIRAQALEFFNHTKPEDSNQTFLARKGRFGKFKHRYSLHNVAFSGESGSADHEAATIFPDQRFAQVATLTTLAAGMITSVTAPAFEPFKHRQIAKKLSFSTETCIEILSRSSN</sequence>
<proteinExistence type="predicted"/>
<reference evidence="2 3" key="1">
    <citation type="submission" date="2020-02" db="EMBL/GenBank/DDBJ databases">
        <authorList>
            <person name="Ferguson B K."/>
        </authorList>
    </citation>
    <scope>NUCLEOTIDE SEQUENCE [LARGE SCALE GENOMIC DNA]</scope>
</reference>
<feature type="coiled-coil region" evidence="1">
    <location>
        <begin position="2"/>
        <end position="29"/>
    </location>
</feature>
<protein>
    <submittedName>
        <fullName evidence="2">Uncharacterized protein</fullName>
    </submittedName>
</protein>
<evidence type="ECO:0000313" key="2">
    <source>
        <dbReference type="EMBL" id="CAB0032711.1"/>
    </source>
</evidence>
<dbReference type="AlphaFoldDB" id="A0A6H5IAM9"/>
<dbReference type="EMBL" id="CADCXV010000688">
    <property type="protein sequence ID" value="CAB0032711.1"/>
    <property type="molecule type" value="Genomic_DNA"/>
</dbReference>
<evidence type="ECO:0000256" key="1">
    <source>
        <dbReference type="SAM" id="Coils"/>
    </source>
</evidence>
<organism evidence="2 3">
    <name type="scientific">Trichogramma brassicae</name>
    <dbReference type="NCBI Taxonomy" id="86971"/>
    <lineage>
        <taxon>Eukaryota</taxon>
        <taxon>Metazoa</taxon>
        <taxon>Ecdysozoa</taxon>
        <taxon>Arthropoda</taxon>
        <taxon>Hexapoda</taxon>
        <taxon>Insecta</taxon>
        <taxon>Pterygota</taxon>
        <taxon>Neoptera</taxon>
        <taxon>Endopterygota</taxon>
        <taxon>Hymenoptera</taxon>
        <taxon>Apocrita</taxon>
        <taxon>Proctotrupomorpha</taxon>
        <taxon>Chalcidoidea</taxon>
        <taxon>Trichogrammatidae</taxon>
        <taxon>Trichogramma</taxon>
    </lineage>
</organism>
<dbReference type="PANTHER" id="PTHR33327">
    <property type="entry name" value="ENDONUCLEASE"/>
    <property type="match status" value="1"/>
</dbReference>
<keyword evidence="1" id="KW-0175">Coiled coil</keyword>
<keyword evidence="3" id="KW-1185">Reference proteome</keyword>
<dbReference type="Proteomes" id="UP000479190">
    <property type="component" value="Unassembled WGS sequence"/>
</dbReference>
<dbReference type="PANTHER" id="PTHR33327:SF3">
    <property type="entry name" value="RNA-DIRECTED DNA POLYMERASE"/>
    <property type="match status" value="1"/>
</dbReference>